<evidence type="ECO:0000256" key="10">
    <source>
        <dbReference type="ARBA" id="ARBA00023136"/>
    </source>
</evidence>
<feature type="active site" description="Phosphoserine intermediate" evidence="13">
    <location>
        <position position="72"/>
    </location>
</feature>
<accession>A0AAN7V2U5</accession>
<keyword evidence="11" id="KW-0325">Glycoprotein</keyword>
<dbReference type="GO" id="GO:0046872">
    <property type="term" value="F:metal ion binding"/>
    <property type="evidence" value="ECO:0007669"/>
    <property type="project" value="UniProtKB-KW"/>
</dbReference>
<feature type="binding site" evidence="14">
    <location>
        <position position="137"/>
    </location>
    <ligand>
        <name>Mg(2+)</name>
        <dbReference type="ChEBI" id="CHEBI:18420"/>
    </ligand>
</feature>
<evidence type="ECO:0000256" key="8">
    <source>
        <dbReference type="ARBA" id="ARBA00022833"/>
    </source>
</evidence>
<dbReference type="PRINTS" id="PR00113">
    <property type="entry name" value="ALKPHPHTASE"/>
</dbReference>
<feature type="binding site" evidence="14">
    <location>
        <position position="22"/>
    </location>
    <ligand>
        <name>Mg(2+)</name>
        <dbReference type="ChEBI" id="CHEBI:18420"/>
    </ligand>
</feature>
<feature type="binding site" evidence="14">
    <location>
        <position position="292"/>
    </location>
    <ligand>
        <name>Mg(2+)</name>
        <dbReference type="ChEBI" id="CHEBI:18420"/>
    </ligand>
</feature>
<dbReference type="AlphaFoldDB" id="A0AAN7V2U5"/>
<name>A0AAN7V2U5_9COLE</name>
<dbReference type="PANTHER" id="PTHR11596:SF91">
    <property type="entry name" value="ALKALINE PHOSPHATASE-RELATED"/>
    <property type="match status" value="1"/>
</dbReference>
<dbReference type="InterPro" id="IPR001952">
    <property type="entry name" value="Alkaline_phosphatase"/>
</dbReference>
<feature type="binding site" evidence="14">
    <location>
        <position position="413"/>
    </location>
    <ligand>
        <name>Zn(2+)</name>
        <dbReference type="ChEBI" id="CHEBI:29105"/>
        <label>2</label>
    </ligand>
</feature>
<dbReference type="EMBL" id="JAVRBK010000007">
    <property type="protein sequence ID" value="KAK5641170.1"/>
    <property type="molecule type" value="Genomic_DNA"/>
</dbReference>
<evidence type="ECO:0000256" key="6">
    <source>
        <dbReference type="ARBA" id="ARBA00022723"/>
    </source>
</evidence>
<comment type="cofactor">
    <cofactor evidence="14">
        <name>Zn(2+)</name>
        <dbReference type="ChEBI" id="CHEBI:29105"/>
    </cofactor>
    <text evidence="14">Binds 2 Zn(2+) ions.</text>
</comment>
<keyword evidence="7 16" id="KW-0378">Hydrolase</keyword>
<dbReference type="GO" id="GO:0005886">
    <property type="term" value="C:plasma membrane"/>
    <property type="evidence" value="ECO:0007669"/>
    <property type="project" value="UniProtKB-SubCell"/>
</dbReference>
<keyword evidence="4" id="KW-1003">Cell membrane</keyword>
<dbReference type="GO" id="GO:0098552">
    <property type="term" value="C:side of membrane"/>
    <property type="evidence" value="ECO:0007669"/>
    <property type="project" value="UniProtKB-KW"/>
</dbReference>
<dbReference type="PROSITE" id="PS00123">
    <property type="entry name" value="ALKALINE_PHOSPHATASE"/>
    <property type="match status" value="1"/>
</dbReference>
<dbReference type="Proteomes" id="UP001329430">
    <property type="component" value="Chromosome 7"/>
</dbReference>
<evidence type="ECO:0000256" key="14">
    <source>
        <dbReference type="PIRSR" id="PIRSR601952-2"/>
    </source>
</evidence>
<gene>
    <name evidence="17" type="ORF">RI129_009717</name>
</gene>
<keyword evidence="8 14" id="KW-0862">Zinc</keyword>
<organism evidence="17 18">
    <name type="scientific">Pyrocoelia pectoralis</name>
    <dbReference type="NCBI Taxonomy" id="417401"/>
    <lineage>
        <taxon>Eukaryota</taxon>
        <taxon>Metazoa</taxon>
        <taxon>Ecdysozoa</taxon>
        <taxon>Arthropoda</taxon>
        <taxon>Hexapoda</taxon>
        <taxon>Insecta</taxon>
        <taxon>Pterygota</taxon>
        <taxon>Neoptera</taxon>
        <taxon>Endopterygota</taxon>
        <taxon>Coleoptera</taxon>
        <taxon>Polyphaga</taxon>
        <taxon>Elateriformia</taxon>
        <taxon>Elateroidea</taxon>
        <taxon>Lampyridae</taxon>
        <taxon>Lampyrinae</taxon>
        <taxon>Pyrocoelia</taxon>
    </lineage>
</organism>
<reference evidence="17 18" key="1">
    <citation type="journal article" date="2024" name="Insects">
        <title>An Improved Chromosome-Level Genome Assembly of the Firefly Pyrocoelia pectoralis.</title>
        <authorList>
            <person name="Fu X."/>
            <person name="Meyer-Rochow V.B."/>
            <person name="Ballantyne L."/>
            <person name="Zhu X."/>
        </authorList>
    </citation>
    <scope>NUCLEOTIDE SEQUENCE [LARGE SCALE GENOMIC DNA]</scope>
    <source>
        <strain evidence="17">XCY_ONT2</strain>
    </source>
</reference>
<comment type="catalytic activity">
    <reaction evidence="16">
        <text>a phosphate monoester + H2O = an alcohol + phosphate</text>
        <dbReference type="Rhea" id="RHEA:15017"/>
        <dbReference type="ChEBI" id="CHEBI:15377"/>
        <dbReference type="ChEBI" id="CHEBI:30879"/>
        <dbReference type="ChEBI" id="CHEBI:43474"/>
        <dbReference type="ChEBI" id="CHEBI:67140"/>
        <dbReference type="EC" id="3.1.3.1"/>
    </reaction>
</comment>
<evidence type="ECO:0000256" key="7">
    <source>
        <dbReference type="ARBA" id="ARBA00022801"/>
    </source>
</evidence>
<feature type="binding site" evidence="14">
    <location>
        <position position="297"/>
    </location>
    <ligand>
        <name>Zn(2+)</name>
        <dbReference type="ChEBI" id="CHEBI:29105"/>
        <label>2</label>
    </ligand>
</feature>
<keyword evidence="12" id="KW-0449">Lipoprotein</keyword>
<evidence type="ECO:0000256" key="4">
    <source>
        <dbReference type="ARBA" id="ARBA00022475"/>
    </source>
</evidence>
<keyword evidence="18" id="KW-1185">Reference proteome</keyword>
<dbReference type="Gene3D" id="3.40.720.10">
    <property type="entry name" value="Alkaline Phosphatase, subunit A"/>
    <property type="match status" value="1"/>
</dbReference>
<feature type="binding site" evidence="14">
    <location>
        <position position="301"/>
    </location>
    <ligand>
        <name>Zn(2+)</name>
        <dbReference type="ChEBI" id="CHEBI:29105"/>
        <label>2</label>
    </ligand>
</feature>
<protein>
    <recommendedName>
        <fullName evidence="3 16">Alkaline phosphatase</fullName>
        <ecNumber evidence="3 16">3.1.3.1</ecNumber>
    </recommendedName>
</protein>
<evidence type="ECO:0000256" key="5">
    <source>
        <dbReference type="ARBA" id="ARBA00022622"/>
    </source>
</evidence>
<comment type="cofactor">
    <cofactor evidence="14">
        <name>Mg(2+)</name>
        <dbReference type="ChEBI" id="CHEBI:18420"/>
    </cofactor>
    <text evidence="14">Binds 1 Mg(2+) ion.</text>
</comment>
<dbReference type="InterPro" id="IPR018299">
    <property type="entry name" value="Alkaline_phosphatase_AS"/>
</dbReference>
<feature type="binding site" evidence="14">
    <location>
        <position position="22"/>
    </location>
    <ligand>
        <name>Zn(2+)</name>
        <dbReference type="ChEBI" id="CHEBI:29105"/>
        <label>2</label>
    </ligand>
</feature>
<dbReference type="SUPFAM" id="SSF53649">
    <property type="entry name" value="Alkaline phosphatase-like"/>
    <property type="match status" value="1"/>
</dbReference>
<dbReference type="Pfam" id="PF00245">
    <property type="entry name" value="Alk_phosphatase"/>
    <property type="match status" value="1"/>
</dbReference>
<comment type="caution">
    <text evidence="17">The sequence shown here is derived from an EMBL/GenBank/DDBJ whole genome shotgun (WGS) entry which is preliminary data.</text>
</comment>
<evidence type="ECO:0000256" key="12">
    <source>
        <dbReference type="ARBA" id="ARBA00023288"/>
    </source>
</evidence>
<comment type="similarity">
    <text evidence="2 15">Belongs to the alkaline phosphatase family.</text>
</comment>
<proteinExistence type="inferred from homology"/>
<feature type="binding site" evidence="14">
    <location>
        <position position="339"/>
    </location>
    <ligand>
        <name>Zn(2+)</name>
        <dbReference type="ChEBI" id="CHEBI:29105"/>
        <label>2</label>
    </ligand>
</feature>
<evidence type="ECO:0000256" key="1">
    <source>
        <dbReference type="ARBA" id="ARBA00004609"/>
    </source>
</evidence>
<evidence type="ECO:0000256" key="15">
    <source>
        <dbReference type="RuleBase" id="RU003946"/>
    </source>
</evidence>
<evidence type="ECO:0000256" key="9">
    <source>
        <dbReference type="ARBA" id="ARBA00022842"/>
    </source>
</evidence>
<dbReference type="SMART" id="SM00098">
    <property type="entry name" value="alkPPc"/>
    <property type="match status" value="1"/>
</dbReference>
<evidence type="ECO:0000256" key="11">
    <source>
        <dbReference type="ARBA" id="ARBA00023180"/>
    </source>
</evidence>
<sequence>MARVNRQQNTNLARNVIMFLGDGMSIPTLAAARTHLGQRIGHSGEETQLSFEKFPFSGLAKTYCVNGQVADSACSATAFLCGIKANEATIGVTAAVKYKDCEAERNKSNHVESIAHFSQLSGKRTGIITTTTITHATPAGAYAHTSYRGWESDANVIADDKNPNRCPDIASQLVNGDTGRNFNVIFGGGRKNFLPKNVKDEDGKFGVRLDGRNLINEWKGGKRDAKHEYVYNLSGLKVIEDDTEFSLGLFASGHMSYNLDRNETQEPSLEEMTIKAIKLLSKSNKGFFLFVEGGRIDHAHHKTLPRKALDETIEFHKAIQAAVELTDELETLIVVTSDHAHTMSMNGYPSRGNDVLGIAGYGNDNLPYTSLSYANGPGKKTDENGNRVDITRHNLSDPSYAYPSYIPLNGETHGGDDVAVFASGPWAHLFSGVIEQNVIPHVIKFASCVGEDNSTCSSNVNSGASSFRASLSFLCLFLTSIHYVNWC</sequence>
<evidence type="ECO:0000313" key="17">
    <source>
        <dbReference type="EMBL" id="KAK5641170.1"/>
    </source>
</evidence>
<evidence type="ECO:0000313" key="18">
    <source>
        <dbReference type="Proteomes" id="UP001329430"/>
    </source>
</evidence>
<evidence type="ECO:0000256" key="3">
    <source>
        <dbReference type="ARBA" id="ARBA00012647"/>
    </source>
</evidence>
<evidence type="ECO:0000256" key="2">
    <source>
        <dbReference type="ARBA" id="ARBA00005984"/>
    </source>
</evidence>
<keyword evidence="5" id="KW-0336">GPI-anchor</keyword>
<feature type="binding site" evidence="14">
    <location>
        <position position="338"/>
    </location>
    <ligand>
        <name>Zn(2+)</name>
        <dbReference type="ChEBI" id="CHEBI:29105"/>
        <label>2</label>
    </ligand>
</feature>
<dbReference type="PANTHER" id="PTHR11596">
    <property type="entry name" value="ALKALINE PHOSPHATASE"/>
    <property type="match status" value="1"/>
</dbReference>
<feature type="binding site" evidence="14">
    <location>
        <position position="135"/>
    </location>
    <ligand>
        <name>Mg(2+)</name>
        <dbReference type="ChEBI" id="CHEBI:18420"/>
    </ligand>
</feature>
<keyword evidence="10" id="KW-0472">Membrane</keyword>
<comment type="subcellular location">
    <subcellularLocation>
        <location evidence="1">Cell membrane</location>
        <topology evidence="1">Lipid-anchor</topology>
        <topology evidence="1">GPI-anchor</topology>
    </subcellularLocation>
</comment>
<evidence type="ECO:0000256" key="16">
    <source>
        <dbReference type="RuleBase" id="RU003947"/>
    </source>
</evidence>
<dbReference type="GO" id="GO:0004035">
    <property type="term" value="F:alkaline phosphatase activity"/>
    <property type="evidence" value="ECO:0007669"/>
    <property type="project" value="UniProtKB-EC"/>
</dbReference>
<keyword evidence="6 14" id="KW-0479">Metal-binding</keyword>
<dbReference type="CDD" id="cd16012">
    <property type="entry name" value="ALP"/>
    <property type="match status" value="1"/>
</dbReference>
<dbReference type="FunFam" id="3.40.720.10:FF:000008">
    <property type="entry name" value="Alkaline phosphatase"/>
    <property type="match status" value="1"/>
</dbReference>
<dbReference type="InterPro" id="IPR017850">
    <property type="entry name" value="Alkaline_phosphatase_core_sf"/>
</dbReference>
<keyword evidence="9 14" id="KW-0460">Magnesium</keyword>
<dbReference type="EC" id="3.1.3.1" evidence="3 16"/>
<evidence type="ECO:0000256" key="13">
    <source>
        <dbReference type="PIRSR" id="PIRSR601952-1"/>
    </source>
</evidence>